<feature type="transmembrane region" description="Helical" evidence="1">
    <location>
        <begin position="42"/>
        <end position="62"/>
    </location>
</feature>
<keyword evidence="1" id="KW-0472">Membrane</keyword>
<dbReference type="RefSeq" id="WP_134196423.1">
    <property type="nucleotide sequence ID" value="NZ_JBHLUW010000052.1"/>
</dbReference>
<reference evidence="2 3" key="1">
    <citation type="submission" date="2019-03" db="EMBL/GenBank/DDBJ databases">
        <title>Genomic Encyclopedia of Type Strains, Phase III (KMG-III): the genomes of soil and plant-associated and newly described type strains.</title>
        <authorList>
            <person name="Whitman W."/>
        </authorList>
    </citation>
    <scope>NUCLEOTIDE SEQUENCE [LARGE SCALE GENOMIC DNA]</scope>
    <source>
        <strain evidence="2 3">LMG 29544</strain>
    </source>
</reference>
<evidence type="ECO:0000313" key="2">
    <source>
        <dbReference type="EMBL" id="TDY40130.1"/>
    </source>
</evidence>
<keyword evidence="1" id="KW-0812">Transmembrane</keyword>
<sequence>MKWLTLRFGESPARRERPVWIGGFNLLPHRQRAARRQQRRRVIDALAAVALGCIAVLALAVWQTVDRARLDAQRVSFERSLAQLAAPLAEHARLTRDIHDARTRAAHAATFSEPLAQLAALLDELAAEPRERVLVRQLRHRDHETELFALAADHAAPASWVKRLGAIRGVKDADVKDLRRATPARGAVENASDAIGFSARLYWNSSRELAARRPAPAAARPVQGVDMRGNK</sequence>
<dbReference type="Proteomes" id="UP000295509">
    <property type="component" value="Unassembled WGS sequence"/>
</dbReference>
<accession>A0A4R8LDG4</accession>
<gene>
    <name evidence="2" type="ORF">BX592_1279</name>
</gene>
<proteinExistence type="predicted"/>
<dbReference type="AlphaFoldDB" id="A0A4R8LDG4"/>
<name>A0A4R8LDG4_9BURK</name>
<protein>
    <submittedName>
        <fullName evidence="2">Type IV pilus assembly protein PilN</fullName>
    </submittedName>
</protein>
<organism evidence="2 3">
    <name type="scientific">Paraburkholderia rhizosphaerae</name>
    <dbReference type="NCBI Taxonomy" id="480658"/>
    <lineage>
        <taxon>Bacteria</taxon>
        <taxon>Pseudomonadati</taxon>
        <taxon>Pseudomonadota</taxon>
        <taxon>Betaproteobacteria</taxon>
        <taxon>Burkholderiales</taxon>
        <taxon>Burkholderiaceae</taxon>
        <taxon>Paraburkholderia</taxon>
    </lineage>
</organism>
<comment type="caution">
    <text evidence="2">The sequence shown here is derived from an EMBL/GenBank/DDBJ whole genome shotgun (WGS) entry which is preliminary data.</text>
</comment>
<keyword evidence="3" id="KW-1185">Reference proteome</keyword>
<evidence type="ECO:0000313" key="3">
    <source>
        <dbReference type="Proteomes" id="UP000295509"/>
    </source>
</evidence>
<dbReference type="OrthoDB" id="9001383at2"/>
<keyword evidence="1" id="KW-1133">Transmembrane helix</keyword>
<dbReference type="EMBL" id="SORE01000027">
    <property type="protein sequence ID" value="TDY40130.1"/>
    <property type="molecule type" value="Genomic_DNA"/>
</dbReference>
<evidence type="ECO:0000256" key="1">
    <source>
        <dbReference type="SAM" id="Phobius"/>
    </source>
</evidence>